<name>A0A166SE65_9AGAM</name>
<feature type="compositionally biased region" description="Low complexity" evidence="1">
    <location>
        <begin position="203"/>
        <end position="212"/>
    </location>
</feature>
<feature type="region of interest" description="Disordered" evidence="1">
    <location>
        <begin position="190"/>
        <end position="234"/>
    </location>
</feature>
<protein>
    <submittedName>
        <fullName evidence="2">Uncharacterized protein</fullName>
    </submittedName>
</protein>
<sequence length="234" mass="25286">MRACTAANLNPPNPSHRTSQTQGPAWVWERVRHRVRLSPQRTYAVIISSAYISTASYPLLTSPTPLTLLCVGPWCASTVSSVAPLSPPPPSNAPFPFLSTYIPPPVHRAFECRSTFNLCTRAPPMRRAHPCRRTRPHELLRPLHVSNSVSHCPNGDDGEVGIASHRFAAASDLRGVVVVELELEGAEATWRANPSGHAHPRRNGSGTRTGRSAADVEARRCGRATGACGSHSGR</sequence>
<reference evidence="2 3" key="1">
    <citation type="journal article" date="2016" name="Mol. Biol. Evol.">
        <title>Comparative Genomics of Early-Diverging Mushroom-Forming Fungi Provides Insights into the Origins of Lignocellulose Decay Capabilities.</title>
        <authorList>
            <person name="Nagy L.G."/>
            <person name="Riley R."/>
            <person name="Tritt A."/>
            <person name="Adam C."/>
            <person name="Daum C."/>
            <person name="Floudas D."/>
            <person name="Sun H."/>
            <person name="Yadav J.S."/>
            <person name="Pangilinan J."/>
            <person name="Larsson K.H."/>
            <person name="Matsuura K."/>
            <person name="Barry K."/>
            <person name="Labutti K."/>
            <person name="Kuo R."/>
            <person name="Ohm R.A."/>
            <person name="Bhattacharya S.S."/>
            <person name="Shirouzu T."/>
            <person name="Yoshinaga Y."/>
            <person name="Martin F.M."/>
            <person name="Grigoriev I.V."/>
            <person name="Hibbett D.S."/>
        </authorList>
    </citation>
    <scope>NUCLEOTIDE SEQUENCE [LARGE SCALE GENOMIC DNA]</scope>
    <source>
        <strain evidence="2 3">CBS 109695</strain>
    </source>
</reference>
<proteinExistence type="predicted"/>
<dbReference type="Proteomes" id="UP000076532">
    <property type="component" value="Unassembled WGS sequence"/>
</dbReference>
<evidence type="ECO:0000256" key="1">
    <source>
        <dbReference type="SAM" id="MobiDB-lite"/>
    </source>
</evidence>
<feature type="compositionally biased region" description="Polar residues" evidence="1">
    <location>
        <begin position="7"/>
        <end position="22"/>
    </location>
</feature>
<feature type="region of interest" description="Disordered" evidence="1">
    <location>
        <begin position="1"/>
        <end position="22"/>
    </location>
</feature>
<organism evidence="2 3">
    <name type="scientific">Athelia psychrophila</name>
    <dbReference type="NCBI Taxonomy" id="1759441"/>
    <lineage>
        <taxon>Eukaryota</taxon>
        <taxon>Fungi</taxon>
        <taxon>Dikarya</taxon>
        <taxon>Basidiomycota</taxon>
        <taxon>Agaricomycotina</taxon>
        <taxon>Agaricomycetes</taxon>
        <taxon>Agaricomycetidae</taxon>
        <taxon>Atheliales</taxon>
        <taxon>Atheliaceae</taxon>
        <taxon>Athelia</taxon>
    </lineage>
</organism>
<evidence type="ECO:0000313" key="2">
    <source>
        <dbReference type="EMBL" id="KZP29344.1"/>
    </source>
</evidence>
<dbReference type="EMBL" id="KV417499">
    <property type="protein sequence ID" value="KZP29344.1"/>
    <property type="molecule type" value="Genomic_DNA"/>
</dbReference>
<dbReference type="AlphaFoldDB" id="A0A166SE65"/>
<evidence type="ECO:0000313" key="3">
    <source>
        <dbReference type="Proteomes" id="UP000076532"/>
    </source>
</evidence>
<accession>A0A166SE65</accession>
<gene>
    <name evidence="2" type="ORF">FIBSPDRAFT_851743</name>
</gene>
<keyword evidence="3" id="KW-1185">Reference proteome</keyword>